<proteinExistence type="predicted"/>
<dbReference type="Proteomes" id="UP000737018">
    <property type="component" value="Unassembled WGS sequence"/>
</dbReference>
<dbReference type="AlphaFoldDB" id="A0A8J4VR10"/>
<protein>
    <submittedName>
        <fullName evidence="1">Uncharacterized protein</fullName>
    </submittedName>
</protein>
<sequence>MAGLVVLTVLGHYIVGKSPKSPLSSSFWNGGCSGELCVWEEEDNISCSLVNRFLHRTSQGGCHDYRYAILLLITESEKERKDGC</sequence>
<keyword evidence="2" id="KW-1185">Reference proteome</keyword>
<evidence type="ECO:0000313" key="1">
    <source>
        <dbReference type="EMBL" id="KAF3966537.1"/>
    </source>
</evidence>
<name>A0A8J4VR10_9ROSI</name>
<dbReference type="EMBL" id="JRKL02001030">
    <property type="protein sequence ID" value="KAF3966537.1"/>
    <property type="molecule type" value="Genomic_DNA"/>
</dbReference>
<gene>
    <name evidence="1" type="ORF">CMV_009372</name>
</gene>
<reference evidence="1" key="1">
    <citation type="submission" date="2020-03" db="EMBL/GenBank/DDBJ databases">
        <title>Castanea mollissima Vanexum genome sequencing.</title>
        <authorList>
            <person name="Staton M."/>
        </authorList>
    </citation>
    <scope>NUCLEOTIDE SEQUENCE</scope>
    <source>
        <tissue evidence="1">Leaf</tissue>
    </source>
</reference>
<accession>A0A8J4VR10</accession>
<comment type="caution">
    <text evidence="1">The sequence shown here is derived from an EMBL/GenBank/DDBJ whole genome shotgun (WGS) entry which is preliminary data.</text>
</comment>
<organism evidence="1 2">
    <name type="scientific">Castanea mollissima</name>
    <name type="common">Chinese chestnut</name>
    <dbReference type="NCBI Taxonomy" id="60419"/>
    <lineage>
        <taxon>Eukaryota</taxon>
        <taxon>Viridiplantae</taxon>
        <taxon>Streptophyta</taxon>
        <taxon>Embryophyta</taxon>
        <taxon>Tracheophyta</taxon>
        <taxon>Spermatophyta</taxon>
        <taxon>Magnoliopsida</taxon>
        <taxon>eudicotyledons</taxon>
        <taxon>Gunneridae</taxon>
        <taxon>Pentapetalae</taxon>
        <taxon>rosids</taxon>
        <taxon>fabids</taxon>
        <taxon>Fagales</taxon>
        <taxon>Fagaceae</taxon>
        <taxon>Castanea</taxon>
    </lineage>
</organism>
<evidence type="ECO:0000313" key="2">
    <source>
        <dbReference type="Proteomes" id="UP000737018"/>
    </source>
</evidence>